<dbReference type="Proteomes" id="UP001500730">
    <property type="component" value="Unassembled WGS sequence"/>
</dbReference>
<reference evidence="2" key="1">
    <citation type="journal article" date="2019" name="Int. J. Syst. Evol. Microbiol.">
        <title>The Global Catalogue of Microorganisms (GCM) 10K type strain sequencing project: providing services to taxonomists for standard genome sequencing and annotation.</title>
        <authorList>
            <consortium name="The Broad Institute Genomics Platform"/>
            <consortium name="The Broad Institute Genome Sequencing Center for Infectious Disease"/>
            <person name="Wu L."/>
            <person name="Ma J."/>
        </authorList>
    </citation>
    <scope>NUCLEOTIDE SEQUENCE [LARGE SCALE GENOMIC DNA]</scope>
    <source>
        <strain evidence="2">JCM 16259</strain>
    </source>
</reference>
<accession>A0ABP5YSE9</accession>
<protein>
    <submittedName>
        <fullName evidence="1">Uncharacterized protein</fullName>
    </submittedName>
</protein>
<name>A0ABP5YSE9_9MICO</name>
<keyword evidence="2" id="KW-1185">Reference proteome</keyword>
<dbReference type="EMBL" id="BAAARE010000009">
    <property type="protein sequence ID" value="GAA2485321.1"/>
    <property type="molecule type" value="Genomic_DNA"/>
</dbReference>
<dbReference type="RefSeq" id="WP_344255146.1">
    <property type="nucleotide sequence ID" value="NZ_BAAARE010000009.1"/>
</dbReference>
<evidence type="ECO:0000313" key="2">
    <source>
        <dbReference type="Proteomes" id="UP001500730"/>
    </source>
</evidence>
<organism evidence="1 2">
    <name type="scientific">Terrabacter carboxydivorans</name>
    <dbReference type="NCBI Taxonomy" id="619730"/>
    <lineage>
        <taxon>Bacteria</taxon>
        <taxon>Bacillati</taxon>
        <taxon>Actinomycetota</taxon>
        <taxon>Actinomycetes</taxon>
        <taxon>Micrococcales</taxon>
        <taxon>Intrasporangiaceae</taxon>
        <taxon>Terrabacter</taxon>
    </lineage>
</organism>
<proteinExistence type="predicted"/>
<comment type="caution">
    <text evidence="1">The sequence shown here is derived from an EMBL/GenBank/DDBJ whole genome shotgun (WGS) entry which is preliminary data.</text>
</comment>
<sequence length="150" mass="17005">MRERRSFTIRGDATPREIASASKCVLLELWDELEFFDIDLAGLEAQVDYEAHPAALEHRRRRHFLSKRLDTSAHLLPGRDDDLLPLVLPLLPLTVGSTGFSRIDRCVVFGVDDEGSVCVFDLTPEQLRSVRDRLLADGATRDLLVPMRQH</sequence>
<evidence type="ECO:0000313" key="1">
    <source>
        <dbReference type="EMBL" id="GAA2485321.1"/>
    </source>
</evidence>
<gene>
    <name evidence="1" type="ORF">GCM10009858_24070</name>
</gene>